<dbReference type="InterPro" id="IPR001128">
    <property type="entry name" value="Cyt_P450"/>
</dbReference>
<dbReference type="RefSeq" id="XP_022492423.1">
    <property type="nucleotide sequence ID" value="XM_022627321.1"/>
</dbReference>
<dbReference type="GO" id="GO:0016705">
    <property type="term" value="F:oxidoreductase activity, acting on paired donors, with incorporation or reduction of molecular oxygen"/>
    <property type="evidence" value="ECO:0007669"/>
    <property type="project" value="InterPro"/>
</dbReference>
<dbReference type="GO" id="GO:0004497">
    <property type="term" value="F:monooxygenase activity"/>
    <property type="evidence" value="ECO:0007669"/>
    <property type="project" value="InterPro"/>
</dbReference>
<dbReference type="InterPro" id="IPR036396">
    <property type="entry name" value="Cyt_P450_sf"/>
</dbReference>
<evidence type="ECO:0000313" key="8">
    <source>
        <dbReference type="EMBL" id="OGE56996.1"/>
    </source>
</evidence>
<keyword evidence="3 6" id="KW-0479">Metal-binding</keyword>
<dbReference type="Gene3D" id="1.10.630.10">
    <property type="entry name" value="Cytochrome P450"/>
    <property type="match status" value="1"/>
</dbReference>
<keyword evidence="6" id="KW-0349">Heme</keyword>
<feature type="binding site" description="axial binding residue" evidence="6">
    <location>
        <position position="520"/>
    </location>
    <ligand>
        <name>heme</name>
        <dbReference type="ChEBI" id="CHEBI:30413"/>
    </ligand>
    <ligandPart>
        <name>Fe</name>
        <dbReference type="ChEBI" id="CHEBI:18248"/>
    </ligandPart>
</feature>
<evidence type="ECO:0000256" key="7">
    <source>
        <dbReference type="SAM" id="Phobius"/>
    </source>
</evidence>
<dbReference type="PANTHER" id="PTHR24305:SF223">
    <property type="entry name" value="CYTOCHROME P450-DIT2"/>
    <property type="match status" value="1"/>
</dbReference>
<reference evidence="8 9" key="1">
    <citation type="journal article" date="2016" name="Sci. Rep.">
        <title>Penicillium arizonense, a new, genome sequenced fungal species, reveals a high chemical diversity in secreted metabolites.</title>
        <authorList>
            <person name="Grijseels S."/>
            <person name="Nielsen J.C."/>
            <person name="Randelovic M."/>
            <person name="Nielsen J."/>
            <person name="Nielsen K.F."/>
            <person name="Workman M."/>
            <person name="Frisvad J.C."/>
        </authorList>
    </citation>
    <scope>NUCLEOTIDE SEQUENCE [LARGE SCALE GENOMIC DNA]</scope>
    <source>
        <strain evidence="8 9">CBS 141311</strain>
    </source>
</reference>
<organism evidence="8 9">
    <name type="scientific">Penicillium arizonense</name>
    <dbReference type="NCBI Taxonomy" id="1835702"/>
    <lineage>
        <taxon>Eukaryota</taxon>
        <taxon>Fungi</taxon>
        <taxon>Dikarya</taxon>
        <taxon>Ascomycota</taxon>
        <taxon>Pezizomycotina</taxon>
        <taxon>Eurotiomycetes</taxon>
        <taxon>Eurotiomycetidae</taxon>
        <taxon>Eurotiales</taxon>
        <taxon>Aspergillaceae</taxon>
        <taxon>Penicillium</taxon>
    </lineage>
</organism>
<dbReference type="OrthoDB" id="1470350at2759"/>
<dbReference type="CDD" id="cd11070">
    <property type="entry name" value="CYP56-like"/>
    <property type="match status" value="1"/>
</dbReference>
<dbReference type="Pfam" id="PF00067">
    <property type="entry name" value="p450"/>
    <property type="match status" value="1"/>
</dbReference>
<name>A0A1F5LV81_PENAI</name>
<dbReference type="SUPFAM" id="SSF48264">
    <property type="entry name" value="Cytochrome P450"/>
    <property type="match status" value="1"/>
</dbReference>
<proteinExistence type="inferred from homology"/>
<dbReference type="Proteomes" id="UP000177622">
    <property type="component" value="Unassembled WGS sequence"/>
</dbReference>
<evidence type="ECO:0000256" key="5">
    <source>
        <dbReference type="ARBA" id="ARBA00023004"/>
    </source>
</evidence>
<keyword evidence="4" id="KW-0560">Oxidoreductase</keyword>
<dbReference type="GeneID" id="34572055"/>
<keyword evidence="7" id="KW-0472">Membrane</keyword>
<dbReference type="InterPro" id="IPR050121">
    <property type="entry name" value="Cytochrome_P450_monoxygenase"/>
</dbReference>
<sequence>MAPAPTKQLNPAMSDMSHLSKGMLTSADTRCVRARQNTPLQVFQHNNTISPQLSVLLPIFLPIFTLKPHTSTEMLPILLIPLTILLPPILFLAWYLHTPNTFPNLPKIPIYVSILGLWSSMGQDEIYERWFRAPLEKHGAVLVWFAGRWSILVSRPEWLTDMFRNDQLYAKAGSQKKIPHSVIATLVGDNIINAQENWRLFTSIMKPGLQKKVFETSSLLRQSRRLVDILVGLQRDVGEGKGILVNADVQKWAVDVMGENFLDLKFKSLGQPTGHVRIEALQSIIKATLFKPMYFSFPDLDHFPWLLRSRKRAYEIMHEFDNRLYAMVVDMLEHRSQKSKSEEMFSHMLGEAYKTGRITEKQFRNNLKITFLTAHENTQQLVNSMFWQLGVRDDIQSRLRDEILATAGTHPDPSQEIINKLPYLTAVVLELLRLFPPVCQLINRVALQNAMLGGELPIPKGTFVGWNAWAVHSNPAVWGEDAREFRPERWGETIEEMQGRFRRETVRGTYIPFNAHKRKCLGQGFALLQIKIFLFVLLGKVRWVVDPAYQLKMTPGGILAPLGCRVILTELEASA</sequence>
<keyword evidence="5 6" id="KW-0408">Iron</keyword>
<dbReference type="GO" id="GO:0005506">
    <property type="term" value="F:iron ion binding"/>
    <property type="evidence" value="ECO:0007669"/>
    <property type="project" value="InterPro"/>
</dbReference>
<dbReference type="STRING" id="1835702.A0A1F5LV81"/>
<protein>
    <submittedName>
        <fullName evidence="8">Uncharacterized protein</fullName>
    </submittedName>
</protein>
<evidence type="ECO:0000256" key="1">
    <source>
        <dbReference type="ARBA" id="ARBA00001971"/>
    </source>
</evidence>
<dbReference type="PRINTS" id="PR00385">
    <property type="entry name" value="P450"/>
</dbReference>
<gene>
    <name evidence="8" type="ORF">PENARI_c002G02597</name>
</gene>
<dbReference type="PRINTS" id="PR00465">
    <property type="entry name" value="EP450IV"/>
</dbReference>
<keyword evidence="7" id="KW-1133">Transmembrane helix</keyword>
<evidence type="ECO:0000256" key="4">
    <source>
        <dbReference type="ARBA" id="ARBA00023002"/>
    </source>
</evidence>
<comment type="cofactor">
    <cofactor evidence="1 6">
        <name>heme</name>
        <dbReference type="ChEBI" id="CHEBI:30413"/>
    </cofactor>
</comment>
<dbReference type="AlphaFoldDB" id="A0A1F5LV81"/>
<dbReference type="GO" id="GO:0020037">
    <property type="term" value="F:heme binding"/>
    <property type="evidence" value="ECO:0007669"/>
    <property type="project" value="InterPro"/>
</dbReference>
<accession>A0A1F5LV81</accession>
<comment type="caution">
    <text evidence="8">The sequence shown here is derived from an EMBL/GenBank/DDBJ whole genome shotgun (WGS) entry which is preliminary data.</text>
</comment>
<feature type="transmembrane region" description="Helical" evidence="7">
    <location>
        <begin position="78"/>
        <end position="96"/>
    </location>
</feature>
<evidence type="ECO:0000313" key="9">
    <source>
        <dbReference type="Proteomes" id="UP000177622"/>
    </source>
</evidence>
<evidence type="ECO:0000256" key="2">
    <source>
        <dbReference type="ARBA" id="ARBA00010617"/>
    </source>
</evidence>
<dbReference type="PANTHER" id="PTHR24305">
    <property type="entry name" value="CYTOCHROME P450"/>
    <property type="match status" value="1"/>
</dbReference>
<evidence type="ECO:0000256" key="3">
    <source>
        <dbReference type="ARBA" id="ARBA00022723"/>
    </source>
</evidence>
<dbReference type="GO" id="GO:0043386">
    <property type="term" value="P:mycotoxin biosynthetic process"/>
    <property type="evidence" value="ECO:0007669"/>
    <property type="project" value="UniProtKB-ARBA"/>
</dbReference>
<dbReference type="EMBL" id="LXJU01000002">
    <property type="protein sequence ID" value="OGE56996.1"/>
    <property type="molecule type" value="Genomic_DNA"/>
</dbReference>
<evidence type="ECO:0000256" key="6">
    <source>
        <dbReference type="PIRSR" id="PIRSR602403-1"/>
    </source>
</evidence>
<keyword evidence="7" id="KW-0812">Transmembrane</keyword>
<keyword evidence="9" id="KW-1185">Reference proteome</keyword>
<comment type="similarity">
    <text evidence="2">Belongs to the cytochrome P450 family.</text>
</comment>
<dbReference type="InterPro" id="IPR002403">
    <property type="entry name" value="Cyt_P450_E_grp-IV"/>
</dbReference>